<dbReference type="AlphaFoldDB" id="A0A9X2UB42"/>
<evidence type="ECO:0000313" key="3">
    <source>
        <dbReference type="Proteomes" id="UP001155010"/>
    </source>
</evidence>
<keyword evidence="2" id="KW-0378">Hydrolase</keyword>
<sequence length="145" mass="16068">MACSTAKRAREAKGSSSGGNLLGPPSSGDLDVPSSDFGRPEGRKSVYVVRLSRMALGKKKFRRANPSYSGDGLCLYVGMTGHSPERRFEKHKAGHKSSWWVEEFGTGLIPELYAPLNRMNWETALEVEERLTECLRARGHAAWQN</sequence>
<keyword evidence="2" id="KW-0540">Nuclease</keyword>
<feature type="region of interest" description="Disordered" evidence="1">
    <location>
        <begin position="1"/>
        <end position="41"/>
    </location>
</feature>
<dbReference type="Proteomes" id="UP001155010">
    <property type="component" value="Unassembled WGS sequence"/>
</dbReference>
<name>A0A9X2UB42_9BACT</name>
<dbReference type="GO" id="GO:0004519">
    <property type="term" value="F:endonuclease activity"/>
    <property type="evidence" value="ECO:0007669"/>
    <property type="project" value="UniProtKB-KW"/>
</dbReference>
<dbReference type="EMBL" id="JANUBB010000015">
    <property type="protein sequence ID" value="MCS3953036.1"/>
    <property type="molecule type" value="Genomic_DNA"/>
</dbReference>
<gene>
    <name evidence="2" type="ORF">GGP83_003011</name>
</gene>
<proteinExistence type="predicted"/>
<evidence type="ECO:0000313" key="2">
    <source>
        <dbReference type="EMBL" id="MCS3953036.1"/>
    </source>
</evidence>
<organism evidence="2 3">
    <name type="scientific">Salinibacter ruber</name>
    <dbReference type="NCBI Taxonomy" id="146919"/>
    <lineage>
        <taxon>Bacteria</taxon>
        <taxon>Pseudomonadati</taxon>
        <taxon>Rhodothermota</taxon>
        <taxon>Rhodothermia</taxon>
        <taxon>Rhodothermales</taxon>
        <taxon>Salinibacteraceae</taxon>
        <taxon>Salinibacter</taxon>
    </lineage>
</organism>
<comment type="caution">
    <text evidence="2">The sequence shown here is derived from an EMBL/GenBank/DDBJ whole genome shotgun (WGS) entry which is preliminary data.</text>
</comment>
<evidence type="ECO:0000256" key="1">
    <source>
        <dbReference type="SAM" id="MobiDB-lite"/>
    </source>
</evidence>
<keyword evidence="2" id="KW-0255">Endonuclease</keyword>
<accession>A0A9X2UB42</accession>
<protein>
    <submittedName>
        <fullName evidence="2">GIY-YIG superfamily endonuclease</fullName>
    </submittedName>
</protein>
<reference evidence="2" key="1">
    <citation type="submission" date="2022-08" db="EMBL/GenBank/DDBJ databases">
        <title>Genomic Encyclopedia of Type Strains, Phase V (KMG-V): Genome sequencing to study the core and pangenomes of soil and plant-associated prokaryotes.</title>
        <authorList>
            <person name="Whitman W."/>
        </authorList>
    </citation>
    <scope>NUCLEOTIDE SEQUENCE</scope>
    <source>
        <strain evidence="2">SP2017</strain>
    </source>
</reference>